<organism evidence="1 2">
    <name type="scientific">Ceratodon purpureus</name>
    <name type="common">Fire moss</name>
    <name type="synonym">Dicranum purpureum</name>
    <dbReference type="NCBI Taxonomy" id="3225"/>
    <lineage>
        <taxon>Eukaryota</taxon>
        <taxon>Viridiplantae</taxon>
        <taxon>Streptophyta</taxon>
        <taxon>Embryophyta</taxon>
        <taxon>Bryophyta</taxon>
        <taxon>Bryophytina</taxon>
        <taxon>Bryopsida</taxon>
        <taxon>Dicranidae</taxon>
        <taxon>Pseudoditrichales</taxon>
        <taxon>Ditrichaceae</taxon>
        <taxon>Ceratodon</taxon>
    </lineage>
</organism>
<name>A0A8T0HUE1_CERPU</name>
<gene>
    <name evidence="1" type="ORF">KC19_VG256500</name>
</gene>
<accession>A0A8T0HUE1</accession>
<dbReference type="Proteomes" id="UP000822688">
    <property type="component" value="Chromosome V"/>
</dbReference>
<evidence type="ECO:0000313" key="2">
    <source>
        <dbReference type="Proteomes" id="UP000822688"/>
    </source>
</evidence>
<protein>
    <submittedName>
        <fullName evidence="1">Uncharacterized protein</fullName>
    </submittedName>
</protein>
<reference evidence="1" key="1">
    <citation type="submission" date="2020-06" db="EMBL/GenBank/DDBJ databases">
        <title>WGS assembly of Ceratodon purpureus strain R40.</title>
        <authorList>
            <person name="Carey S.B."/>
            <person name="Jenkins J."/>
            <person name="Shu S."/>
            <person name="Lovell J.T."/>
            <person name="Sreedasyam A."/>
            <person name="Maumus F."/>
            <person name="Tiley G.P."/>
            <person name="Fernandez-Pozo N."/>
            <person name="Barry K."/>
            <person name="Chen C."/>
            <person name="Wang M."/>
            <person name="Lipzen A."/>
            <person name="Daum C."/>
            <person name="Saski C.A."/>
            <person name="Payton A.C."/>
            <person name="Mcbreen J.C."/>
            <person name="Conrad R.E."/>
            <person name="Kollar L.M."/>
            <person name="Olsson S."/>
            <person name="Huttunen S."/>
            <person name="Landis J.B."/>
            <person name="Wickett N.J."/>
            <person name="Johnson M.G."/>
            <person name="Rensing S.A."/>
            <person name="Grimwood J."/>
            <person name="Schmutz J."/>
            <person name="Mcdaniel S.F."/>
        </authorList>
    </citation>
    <scope>NUCLEOTIDE SEQUENCE</scope>
    <source>
        <strain evidence="1">R40</strain>
    </source>
</reference>
<keyword evidence="2" id="KW-1185">Reference proteome</keyword>
<dbReference type="AlphaFoldDB" id="A0A8T0HUE1"/>
<dbReference type="EMBL" id="CM026426">
    <property type="protein sequence ID" value="KAG0574355.1"/>
    <property type="molecule type" value="Genomic_DNA"/>
</dbReference>
<proteinExistence type="predicted"/>
<evidence type="ECO:0000313" key="1">
    <source>
        <dbReference type="EMBL" id="KAG0574355.1"/>
    </source>
</evidence>
<comment type="caution">
    <text evidence="1">The sequence shown here is derived from an EMBL/GenBank/DDBJ whole genome shotgun (WGS) entry which is preliminary data.</text>
</comment>
<sequence length="62" mass="6495">MGNSTSQDAGKPSVVSVLGAKRVIPTVRVFCCLTPILTSKEGGRSRVRAHGLVMTSGTNHDI</sequence>